<keyword evidence="14" id="KW-1185">Reference proteome</keyword>
<dbReference type="Pfam" id="PF17450">
    <property type="entry name" value="Melibiase_2_C"/>
    <property type="match status" value="1"/>
</dbReference>
<dbReference type="GO" id="GO:0006629">
    <property type="term" value="P:lipid metabolic process"/>
    <property type="evidence" value="ECO:0007669"/>
    <property type="project" value="UniProtKB-KW"/>
</dbReference>
<dbReference type="SUPFAM" id="SSF51445">
    <property type="entry name" value="(Trans)glycosidases"/>
    <property type="match status" value="1"/>
</dbReference>
<reference evidence="13" key="2">
    <citation type="submission" date="2023-05" db="EMBL/GenBank/DDBJ databases">
        <authorList>
            <person name="Fouks B."/>
        </authorList>
    </citation>
    <scope>NUCLEOTIDE SEQUENCE</scope>
    <source>
        <strain evidence="13">Stay&amp;Tobe</strain>
        <tissue evidence="13">Testes</tissue>
    </source>
</reference>
<evidence type="ECO:0000256" key="6">
    <source>
        <dbReference type="ARBA" id="ARBA00023157"/>
    </source>
</evidence>
<evidence type="ECO:0000256" key="8">
    <source>
        <dbReference type="ARBA" id="ARBA00023228"/>
    </source>
</evidence>
<evidence type="ECO:0000256" key="10">
    <source>
        <dbReference type="RuleBase" id="RU361168"/>
    </source>
</evidence>
<name>A0AAD8E2B6_DIPPU</name>
<dbReference type="GO" id="GO:0016139">
    <property type="term" value="P:glycoside catabolic process"/>
    <property type="evidence" value="ECO:0007669"/>
    <property type="project" value="TreeGrafter"/>
</dbReference>
<evidence type="ECO:0000256" key="5">
    <source>
        <dbReference type="ARBA" id="ARBA00023098"/>
    </source>
</evidence>
<comment type="subcellular location">
    <subcellularLocation>
        <location evidence="1">Lysosome</location>
    </subcellularLocation>
</comment>
<protein>
    <recommendedName>
        <fullName evidence="10">Alpha-galactosidase</fullName>
        <ecNumber evidence="10">3.2.1.-</ecNumber>
    </recommendedName>
</protein>
<keyword evidence="7" id="KW-0325">Glycoprotein</keyword>
<dbReference type="InterPro" id="IPR002241">
    <property type="entry name" value="Glyco_hydro_27"/>
</dbReference>
<dbReference type="Gene3D" id="3.20.20.70">
    <property type="entry name" value="Aldolase class I"/>
    <property type="match status" value="3"/>
</dbReference>
<evidence type="ECO:0000256" key="1">
    <source>
        <dbReference type="ARBA" id="ARBA00004371"/>
    </source>
</evidence>
<keyword evidence="5" id="KW-0443">Lipid metabolism</keyword>
<evidence type="ECO:0000256" key="9">
    <source>
        <dbReference type="ARBA" id="ARBA00023295"/>
    </source>
</evidence>
<feature type="domain" description="Alpha galactosidase A C-terminal" evidence="12">
    <location>
        <begin position="250"/>
        <end position="339"/>
    </location>
</feature>
<evidence type="ECO:0000256" key="11">
    <source>
        <dbReference type="SAM" id="SignalP"/>
    </source>
</evidence>
<dbReference type="AlphaFoldDB" id="A0AAD8E2B6"/>
<dbReference type="PANTHER" id="PTHR11452">
    <property type="entry name" value="ALPHA-GALACTOSIDASE/ALPHA-N-ACETYLGALACTOSAMINIDASE"/>
    <property type="match status" value="1"/>
</dbReference>
<dbReference type="Pfam" id="PF16499">
    <property type="entry name" value="Melibiase_2"/>
    <property type="match status" value="3"/>
</dbReference>
<keyword evidence="4 10" id="KW-0378">Hydrolase</keyword>
<dbReference type="PANTHER" id="PTHR11452:SF83">
    <property type="entry name" value="ALPHA-GALACTOSIDASE"/>
    <property type="match status" value="1"/>
</dbReference>
<accession>A0AAD8E2B6</accession>
<dbReference type="GO" id="GO:0009311">
    <property type="term" value="P:oligosaccharide metabolic process"/>
    <property type="evidence" value="ECO:0007669"/>
    <property type="project" value="TreeGrafter"/>
</dbReference>
<dbReference type="InterPro" id="IPR035373">
    <property type="entry name" value="Melibiase/NAGA_C"/>
</dbReference>
<dbReference type="CDD" id="cd14792">
    <property type="entry name" value="GH27"/>
    <property type="match status" value="1"/>
</dbReference>
<dbReference type="SUPFAM" id="SSF51011">
    <property type="entry name" value="Glycosyl hydrolase domain"/>
    <property type="match status" value="1"/>
</dbReference>
<organism evidence="13 14">
    <name type="scientific">Diploptera punctata</name>
    <name type="common">Pacific beetle cockroach</name>
    <dbReference type="NCBI Taxonomy" id="6984"/>
    <lineage>
        <taxon>Eukaryota</taxon>
        <taxon>Metazoa</taxon>
        <taxon>Ecdysozoa</taxon>
        <taxon>Arthropoda</taxon>
        <taxon>Hexapoda</taxon>
        <taxon>Insecta</taxon>
        <taxon>Pterygota</taxon>
        <taxon>Neoptera</taxon>
        <taxon>Polyneoptera</taxon>
        <taxon>Dictyoptera</taxon>
        <taxon>Blattodea</taxon>
        <taxon>Blaberoidea</taxon>
        <taxon>Blaberidae</taxon>
        <taxon>Diplopterinae</taxon>
        <taxon>Diploptera</taxon>
    </lineage>
</organism>
<comment type="subunit">
    <text evidence="3 10">Homodimer.</text>
</comment>
<evidence type="ECO:0000256" key="4">
    <source>
        <dbReference type="ARBA" id="ARBA00022801"/>
    </source>
</evidence>
<dbReference type="EC" id="3.2.1.-" evidence="10"/>
<keyword evidence="9 10" id="KW-0326">Glycosidase</keyword>
<keyword evidence="8" id="KW-0458">Lysosome</keyword>
<gene>
    <name evidence="13" type="ORF">L9F63_025994</name>
</gene>
<dbReference type="InterPro" id="IPR013780">
    <property type="entry name" value="Glyco_hydro_b"/>
</dbReference>
<dbReference type="Proteomes" id="UP001233999">
    <property type="component" value="Unassembled WGS sequence"/>
</dbReference>
<proteinExistence type="inferred from homology"/>
<reference evidence="13" key="1">
    <citation type="journal article" date="2023" name="IScience">
        <title>Live-bearing cockroach genome reveals convergent evolutionary mechanisms linked to viviparity in insects and beyond.</title>
        <authorList>
            <person name="Fouks B."/>
            <person name="Harrison M.C."/>
            <person name="Mikhailova A.A."/>
            <person name="Marchal E."/>
            <person name="English S."/>
            <person name="Carruthers M."/>
            <person name="Jennings E.C."/>
            <person name="Chiamaka E.L."/>
            <person name="Frigard R.A."/>
            <person name="Pippel M."/>
            <person name="Attardo G.M."/>
            <person name="Benoit J.B."/>
            <person name="Bornberg-Bauer E."/>
            <person name="Tobe S.S."/>
        </authorList>
    </citation>
    <scope>NUCLEOTIDE SEQUENCE</scope>
    <source>
        <strain evidence="13">Stay&amp;Tobe</strain>
    </source>
</reference>
<keyword evidence="11" id="KW-0732">Signal</keyword>
<evidence type="ECO:0000256" key="7">
    <source>
        <dbReference type="ARBA" id="ARBA00023180"/>
    </source>
</evidence>
<feature type="signal peptide" evidence="11">
    <location>
        <begin position="1"/>
        <end position="20"/>
    </location>
</feature>
<dbReference type="InterPro" id="IPR000111">
    <property type="entry name" value="Glyco_hydro_27/36_CS"/>
</dbReference>
<dbReference type="Gene3D" id="2.60.40.1180">
    <property type="entry name" value="Golgi alpha-mannosidase II"/>
    <property type="match status" value="1"/>
</dbReference>
<dbReference type="PROSITE" id="PS00512">
    <property type="entry name" value="ALPHA_GALACTOSIDASE"/>
    <property type="match status" value="1"/>
</dbReference>
<evidence type="ECO:0000256" key="3">
    <source>
        <dbReference type="ARBA" id="ARBA00011738"/>
    </source>
</evidence>
<dbReference type="FunFam" id="2.60.40.1180:FF:000032">
    <property type="entry name" value="Alpha-galactosidase"/>
    <property type="match status" value="1"/>
</dbReference>
<comment type="caution">
    <text evidence="13">The sequence shown here is derived from an EMBL/GenBank/DDBJ whole genome shotgun (WGS) entry which is preliminary data.</text>
</comment>
<sequence length="357" mass="40438">MRMMLSIWLVTLGFLATTSALDNGLALTPPMGWLSWERYRCITDCVNFPDECISENLFFRTAKLMATEGYLEAGYEYIIIDDCWLSKERDSEGRLQPDPDRFQVELKLFQIMYIQWGVDYIKVDGCNSNLEDMNTGYAEFGSYLNKTGRPIVYSCSLPFYQEISGMKVNYELVKNSCNCGATGPGHWNDPDMLLIGNYGLSYDQSKIQMAIWAILASPLIMSTELRDMKREYKDILQNKGVIAVNQDPLGIQGKKIYSKDDVQIWTRPVSPKVGDEYSYAVAIVSWRTDGYPYPVSVALQDIGLNNTNGYVFEDLYDSQATPQMLSPDSELNARVNPTGVVFFRATALDTSNPQLHL</sequence>
<dbReference type="EMBL" id="JASPKZ010010422">
    <property type="protein sequence ID" value="KAJ9574361.1"/>
    <property type="molecule type" value="Genomic_DNA"/>
</dbReference>
<dbReference type="InterPro" id="IPR013785">
    <property type="entry name" value="Aldolase_TIM"/>
</dbReference>
<evidence type="ECO:0000259" key="12">
    <source>
        <dbReference type="Pfam" id="PF17450"/>
    </source>
</evidence>
<dbReference type="GO" id="GO:0005764">
    <property type="term" value="C:lysosome"/>
    <property type="evidence" value="ECO:0007669"/>
    <property type="project" value="UniProtKB-SubCell"/>
</dbReference>
<dbReference type="GO" id="GO:0004557">
    <property type="term" value="F:alpha-galactosidase activity"/>
    <property type="evidence" value="ECO:0007669"/>
    <property type="project" value="TreeGrafter"/>
</dbReference>
<comment type="similarity">
    <text evidence="2 10">Belongs to the glycosyl hydrolase 27 family.</text>
</comment>
<dbReference type="PRINTS" id="PR00740">
    <property type="entry name" value="GLHYDRLASE27"/>
</dbReference>
<evidence type="ECO:0000313" key="14">
    <source>
        <dbReference type="Proteomes" id="UP001233999"/>
    </source>
</evidence>
<evidence type="ECO:0000256" key="2">
    <source>
        <dbReference type="ARBA" id="ARBA00009743"/>
    </source>
</evidence>
<evidence type="ECO:0000313" key="13">
    <source>
        <dbReference type="EMBL" id="KAJ9574361.1"/>
    </source>
</evidence>
<feature type="chain" id="PRO_5042094118" description="Alpha-galactosidase" evidence="11">
    <location>
        <begin position="21"/>
        <end position="357"/>
    </location>
</feature>
<keyword evidence="6 10" id="KW-1015">Disulfide bond</keyword>
<dbReference type="InterPro" id="IPR017853">
    <property type="entry name" value="GH"/>
</dbReference>